<name>A0AAD5PAI2_9FUNG</name>
<keyword evidence="4 13" id="KW-0812">Transmembrane</keyword>
<comment type="subcellular location">
    <subcellularLocation>
        <location evidence="1">Membrane</location>
        <topology evidence="1">Multi-pass membrane protein</topology>
    </subcellularLocation>
</comment>
<dbReference type="PANTHER" id="PTHR14207:SF0">
    <property type="entry name" value="3-BETA-HYDROXYSTEROID-DELTA(8),DELTA(7)-ISOMERASE"/>
    <property type="match status" value="1"/>
</dbReference>
<gene>
    <name evidence="16" type="ORF">BDA99DRAFT_562779</name>
</gene>
<dbReference type="Proteomes" id="UP001209540">
    <property type="component" value="Unassembled WGS sequence"/>
</dbReference>
<dbReference type="EMBL" id="JAIXMP010000025">
    <property type="protein sequence ID" value="KAI9253818.1"/>
    <property type="molecule type" value="Genomic_DNA"/>
</dbReference>
<sequence length="226" mass="26039">MEFHYEQYHHHPYYPRTLNLAHYVPNHIPMGTLLIIVGSTMGLITTASFVLAKYKTEKPSSALRFTWFILCSFLHCGFEAYWIYNHKTIAGQSDLLAELWKEYAHGDSRYLASDPVLLALETITVCIWGPLCFLAAQAIWNNHPRQYLWQLVASMAHLFSTTLYFVMDLPTGFASCDPHPLYFWIYFVMFNSPWFIVPAILLIQSSNTISSALKAVHSHNVKKKCL</sequence>
<evidence type="ECO:0000256" key="14">
    <source>
        <dbReference type="SAM" id="Phobius"/>
    </source>
</evidence>
<protein>
    <submittedName>
        <fullName evidence="16">Emopamil binding protein-domain-containing protein</fullName>
    </submittedName>
</protein>
<feature type="transmembrane region" description="Helical" evidence="14">
    <location>
        <begin position="116"/>
        <end position="140"/>
    </location>
</feature>
<feature type="transmembrane region" description="Helical" evidence="14">
    <location>
        <begin position="147"/>
        <end position="166"/>
    </location>
</feature>
<feature type="transmembrane region" description="Helical" evidence="14">
    <location>
        <begin position="64"/>
        <end position="84"/>
    </location>
</feature>
<evidence type="ECO:0000256" key="8">
    <source>
        <dbReference type="ARBA" id="ARBA00023098"/>
    </source>
</evidence>
<dbReference type="PANTHER" id="PTHR14207">
    <property type="entry name" value="STEROL ISOMERASE"/>
    <property type="match status" value="1"/>
</dbReference>
<evidence type="ECO:0000256" key="9">
    <source>
        <dbReference type="ARBA" id="ARBA00023136"/>
    </source>
</evidence>
<evidence type="ECO:0000256" key="6">
    <source>
        <dbReference type="ARBA" id="ARBA00022989"/>
    </source>
</evidence>
<comment type="caution">
    <text evidence="16">The sequence shown here is derived from an EMBL/GenBank/DDBJ whole genome shotgun (WGS) entry which is preliminary data.</text>
</comment>
<reference evidence="16" key="2">
    <citation type="submission" date="2023-02" db="EMBL/GenBank/DDBJ databases">
        <authorList>
            <consortium name="DOE Joint Genome Institute"/>
            <person name="Mondo S.J."/>
            <person name="Chang Y."/>
            <person name="Wang Y."/>
            <person name="Ahrendt S."/>
            <person name="Andreopoulos W."/>
            <person name="Barry K."/>
            <person name="Beard J."/>
            <person name="Benny G.L."/>
            <person name="Blankenship S."/>
            <person name="Bonito G."/>
            <person name="Cuomo C."/>
            <person name="Desiro A."/>
            <person name="Gervers K.A."/>
            <person name="Hundley H."/>
            <person name="Kuo A."/>
            <person name="LaButti K."/>
            <person name="Lang B.F."/>
            <person name="Lipzen A."/>
            <person name="O'Donnell K."/>
            <person name="Pangilinan J."/>
            <person name="Reynolds N."/>
            <person name="Sandor L."/>
            <person name="Smith M.W."/>
            <person name="Tsang A."/>
            <person name="Grigoriev I.V."/>
            <person name="Stajich J.E."/>
            <person name="Spatafora J.W."/>
        </authorList>
    </citation>
    <scope>NUCLEOTIDE SEQUENCE</scope>
    <source>
        <strain evidence="16">RSA 2281</strain>
    </source>
</reference>
<evidence type="ECO:0000313" key="16">
    <source>
        <dbReference type="EMBL" id="KAI9253818.1"/>
    </source>
</evidence>
<keyword evidence="3" id="KW-0444">Lipid biosynthesis</keyword>
<evidence type="ECO:0000256" key="1">
    <source>
        <dbReference type="ARBA" id="ARBA00004141"/>
    </source>
</evidence>
<evidence type="ECO:0000256" key="13">
    <source>
        <dbReference type="PROSITE-ProRule" id="PRU01087"/>
    </source>
</evidence>
<evidence type="ECO:0000256" key="4">
    <source>
        <dbReference type="ARBA" id="ARBA00022692"/>
    </source>
</evidence>
<dbReference type="GO" id="GO:0000247">
    <property type="term" value="F:C-8 sterol isomerase activity"/>
    <property type="evidence" value="ECO:0007669"/>
    <property type="project" value="TreeGrafter"/>
</dbReference>
<evidence type="ECO:0000256" key="3">
    <source>
        <dbReference type="ARBA" id="ARBA00022516"/>
    </source>
</evidence>
<organism evidence="16 17">
    <name type="scientific">Phascolomyces articulosus</name>
    <dbReference type="NCBI Taxonomy" id="60185"/>
    <lineage>
        <taxon>Eukaryota</taxon>
        <taxon>Fungi</taxon>
        <taxon>Fungi incertae sedis</taxon>
        <taxon>Mucoromycota</taxon>
        <taxon>Mucoromycotina</taxon>
        <taxon>Mucoromycetes</taxon>
        <taxon>Mucorales</taxon>
        <taxon>Lichtheimiaceae</taxon>
        <taxon>Phascolomyces</taxon>
    </lineage>
</organism>
<dbReference type="InterPro" id="IPR007905">
    <property type="entry name" value="EBP"/>
</dbReference>
<feature type="domain" description="EXPERA" evidence="15">
    <location>
        <begin position="60"/>
        <end position="202"/>
    </location>
</feature>
<evidence type="ECO:0000256" key="11">
    <source>
        <dbReference type="ARBA" id="ARBA00023221"/>
    </source>
</evidence>
<keyword evidence="7" id="KW-0756">Sterol biosynthesis</keyword>
<dbReference type="GO" id="GO:0016126">
    <property type="term" value="P:sterol biosynthetic process"/>
    <property type="evidence" value="ECO:0007669"/>
    <property type="project" value="UniProtKB-KW"/>
</dbReference>
<dbReference type="GO" id="GO:0004769">
    <property type="term" value="F:steroid Delta-isomerase activity"/>
    <property type="evidence" value="ECO:0007669"/>
    <property type="project" value="TreeGrafter"/>
</dbReference>
<keyword evidence="17" id="KW-1185">Reference proteome</keyword>
<proteinExistence type="inferred from homology"/>
<keyword evidence="12" id="KW-0413">Isomerase</keyword>
<dbReference type="InterPro" id="IPR033118">
    <property type="entry name" value="EXPERA"/>
</dbReference>
<dbReference type="GO" id="GO:0047750">
    <property type="term" value="F:cholestenol delta-isomerase activity"/>
    <property type="evidence" value="ECO:0007669"/>
    <property type="project" value="InterPro"/>
</dbReference>
<reference evidence="16" key="1">
    <citation type="journal article" date="2022" name="IScience">
        <title>Evolution of zygomycete secretomes and the origins of terrestrial fungal ecologies.</title>
        <authorList>
            <person name="Chang Y."/>
            <person name="Wang Y."/>
            <person name="Mondo S."/>
            <person name="Ahrendt S."/>
            <person name="Andreopoulos W."/>
            <person name="Barry K."/>
            <person name="Beard J."/>
            <person name="Benny G.L."/>
            <person name="Blankenship S."/>
            <person name="Bonito G."/>
            <person name="Cuomo C."/>
            <person name="Desiro A."/>
            <person name="Gervers K.A."/>
            <person name="Hundley H."/>
            <person name="Kuo A."/>
            <person name="LaButti K."/>
            <person name="Lang B.F."/>
            <person name="Lipzen A."/>
            <person name="O'Donnell K."/>
            <person name="Pangilinan J."/>
            <person name="Reynolds N."/>
            <person name="Sandor L."/>
            <person name="Smith M.E."/>
            <person name="Tsang A."/>
            <person name="Grigoriev I.V."/>
            <person name="Stajich J.E."/>
            <person name="Spatafora J.W."/>
        </authorList>
    </citation>
    <scope>NUCLEOTIDE SEQUENCE</scope>
    <source>
        <strain evidence="16">RSA 2281</strain>
    </source>
</reference>
<keyword evidence="11" id="KW-0753">Steroid metabolism</keyword>
<keyword evidence="8" id="KW-0443">Lipid metabolism</keyword>
<evidence type="ECO:0000259" key="15">
    <source>
        <dbReference type="PROSITE" id="PS51751"/>
    </source>
</evidence>
<evidence type="ECO:0000256" key="7">
    <source>
        <dbReference type="ARBA" id="ARBA00023011"/>
    </source>
</evidence>
<keyword evidence="6 13" id="KW-1133">Transmembrane helix</keyword>
<evidence type="ECO:0000256" key="2">
    <source>
        <dbReference type="ARBA" id="ARBA00008337"/>
    </source>
</evidence>
<dbReference type="Pfam" id="PF05241">
    <property type="entry name" value="EBP"/>
    <property type="match status" value="1"/>
</dbReference>
<dbReference type="GO" id="GO:0016020">
    <property type="term" value="C:membrane"/>
    <property type="evidence" value="ECO:0007669"/>
    <property type="project" value="UniProtKB-SubCell"/>
</dbReference>
<comment type="similarity">
    <text evidence="2">Belongs to the EBP family.</text>
</comment>
<dbReference type="PROSITE" id="PS51751">
    <property type="entry name" value="EXPERA"/>
    <property type="match status" value="1"/>
</dbReference>
<evidence type="ECO:0000313" key="17">
    <source>
        <dbReference type="Proteomes" id="UP001209540"/>
    </source>
</evidence>
<feature type="transmembrane region" description="Helical" evidence="14">
    <location>
        <begin position="181"/>
        <end position="203"/>
    </location>
</feature>
<accession>A0AAD5PAI2</accession>
<evidence type="ECO:0000256" key="12">
    <source>
        <dbReference type="ARBA" id="ARBA00023235"/>
    </source>
</evidence>
<evidence type="ECO:0000256" key="10">
    <source>
        <dbReference type="ARBA" id="ARBA00023166"/>
    </source>
</evidence>
<keyword evidence="5" id="KW-0752">Steroid biosynthesis</keyword>
<feature type="transmembrane region" description="Helical" evidence="14">
    <location>
        <begin position="28"/>
        <end position="52"/>
    </location>
</feature>
<keyword evidence="9 13" id="KW-0472">Membrane</keyword>
<evidence type="ECO:0000256" key="5">
    <source>
        <dbReference type="ARBA" id="ARBA00022955"/>
    </source>
</evidence>
<dbReference type="AlphaFoldDB" id="A0AAD5PAI2"/>
<dbReference type="GO" id="GO:0005783">
    <property type="term" value="C:endoplasmic reticulum"/>
    <property type="evidence" value="ECO:0007669"/>
    <property type="project" value="TreeGrafter"/>
</dbReference>
<keyword evidence="10" id="KW-1207">Sterol metabolism</keyword>